<protein>
    <submittedName>
        <fullName evidence="1">TIGR02646 family protein</fullName>
    </submittedName>
</protein>
<evidence type="ECO:0000313" key="1">
    <source>
        <dbReference type="EMBL" id="PWD86398.1"/>
    </source>
</evidence>
<evidence type="ECO:0000313" key="2">
    <source>
        <dbReference type="EMBL" id="PWD92452.1"/>
    </source>
</evidence>
<dbReference type="Proteomes" id="UP000245059">
    <property type="component" value="Unassembled WGS sequence"/>
</dbReference>
<dbReference type="Gene3D" id="1.10.30.50">
    <property type="match status" value="1"/>
</dbReference>
<dbReference type="NCBIfam" id="TIGR02646">
    <property type="entry name" value="retron system putative HNH endonuclease"/>
    <property type="match status" value="1"/>
</dbReference>
<reference evidence="1" key="1">
    <citation type="journal article" date="2018" name="Genome Announc.">
        <title>Ignatzschineria cameli sp. nov., isolated from necrotic foot tissue of dromedaries (Camelus dromedarius) and associated maggots (Wohlfahrtia species) in Dubai.</title>
        <authorList>
            <person name="Tsang C.C."/>
            <person name="Tang J.Y."/>
            <person name="Fong J.Y."/>
            <person name="Kinne J."/>
            <person name="Lee H.H."/>
            <person name="Joseph M."/>
            <person name="Jose S."/>
            <person name="Schuster R.K."/>
            <person name="Tang Y."/>
            <person name="Sivakumar S."/>
            <person name="Chen J.H."/>
            <person name="Teng J.L."/>
            <person name="Lau S.K."/>
            <person name="Wernery U."/>
            <person name="Woo P.C."/>
        </authorList>
    </citation>
    <scope>NUCLEOTIDE SEQUENCE</scope>
    <source>
        <strain evidence="1">UAE-HKU57</strain>
        <strain evidence="2">UAE-HKU58</strain>
    </source>
</reference>
<sequence length="258" mass="30781">MRKLVRPKEVPKCLVRAQKNGTKNWQRLRGGDRREIWSKLNEMQHHICAYCETPFTTEDSHIEHLYPRAKYEALTFEWKNLFGSCNNNNSCGIYKDGAHNPHKVIHELLIKPDQEDPHAYFRYYLNGRISVKPGLSDYNYHRAKETIRGFNLNHNALVSLRRRHLEPLQQLEEEFILWCELCDGDPELLEELAEEIRSLLAEQKNSAYQSIKEHYIHHHLDLLGLVEEQIEPIAILEEVEEAERKKRKKRNRRKRRKK</sequence>
<accession>A0A2U2AR89</accession>
<name>A0A2U2AR89_9GAMM</name>
<evidence type="ECO:0000313" key="3">
    <source>
        <dbReference type="Proteomes" id="UP000245059"/>
    </source>
</evidence>
<dbReference type="RefSeq" id="WP_109201563.1">
    <property type="nucleotide sequence ID" value="NZ_QEWS01000004.1"/>
</dbReference>
<dbReference type="InterPro" id="IPR013467">
    <property type="entry name" value="HNH78-like"/>
</dbReference>
<dbReference type="Proteomes" id="UP000245217">
    <property type="component" value="Unassembled WGS sequence"/>
</dbReference>
<dbReference type="EMBL" id="QEWV01000004">
    <property type="protein sequence ID" value="PWD92452.1"/>
    <property type="molecule type" value="Genomic_DNA"/>
</dbReference>
<gene>
    <name evidence="1" type="ORF">DC077_06600</name>
    <name evidence="2" type="ORF">DC078_05325</name>
</gene>
<dbReference type="NCBIfam" id="NF041761">
    <property type="entry name" value="PtuB"/>
    <property type="match status" value="1"/>
</dbReference>
<evidence type="ECO:0000313" key="4">
    <source>
        <dbReference type="Proteomes" id="UP000245217"/>
    </source>
</evidence>
<dbReference type="EMBL" id="QEWW01000003">
    <property type="protein sequence ID" value="PWD86398.1"/>
    <property type="molecule type" value="Genomic_DNA"/>
</dbReference>
<proteinExistence type="predicted"/>
<organism evidence="1 3">
    <name type="scientific">Ignatzschineria cameli</name>
    <dbReference type="NCBI Taxonomy" id="2182793"/>
    <lineage>
        <taxon>Bacteria</taxon>
        <taxon>Pseudomonadati</taxon>
        <taxon>Pseudomonadota</taxon>
        <taxon>Gammaproteobacteria</taxon>
        <taxon>Cardiobacteriales</taxon>
        <taxon>Ignatzschineriaceae</taxon>
        <taxon>Ignatzschineria</taxon>
    </lineage>
</organism>
<keyword evidence="4" id="KW-1185">Reference proteome</keyword>
<dbReference type="InterPro" id="IPR053575">
    <property type="entry name" value="Retron_Ec78_HNH_endo"/>
</dbReference>
<reference evidence="3 4" key="2">
    <citation type="submission" date="2018-05" db="EMBL/GenBank/DDBJ databases">
        <title>Ignatzschineria dubaiensis sp. nov., isolated from necrotic foot tissues of dromedaries (Camelus dromedarius) and associated maggots in Dubai, United Arab Emirates.</title>
        <authorList>
            <person name="Tsang C.C."/>
            <person name="Tang J.Y.M."/>
            <person name="Fong J.Y.H."/>
            <person name="Kinne J."/>
            <person name="Lee H.H."/>
            <person name="Joseph M."/>
            <person name="Jose S."/>
            <person name="Schuster R.K."/>
            <person name="Tang Y."/>
            <person name="Sivakumar S."/>
            <person name="Chen J.H.K."/>
            <person name="Teng J.L.L."/>
            <person name="Lau S.K.P."/>
            <person name="Wernery U."/>
            <person name="Woo P.C.Y."/>
        </authorList>
    </citation>
    <scope>NUCLEOTIDE SEQUENCE [LARGE SCALE GENOMIC DNA]</scope>
    <source>
        <strain evidence="3">UAE-HKU57</strain>
        <strain evidence="4">UAE-HKU58</strain>
    </source>
</reference>
<comment type="caution">
    <text evidence="1">The sequence shown here is derived from an EMBL/GenBank/DDBJ whole genome shotgun (WGS) entry which is preliminary data.</text>
</comment>
<dbReference type="AlphaFoldDB" id="A0A2U2AR89"/>
<dbReference type="OrthoDB" id="5918473at2"/>